<dbReference type="PANTHER" id="PTHR39600">
    <property type="entry name" value="PEPTIDASE INHIBITOR I78 FAMILY PROTEIN"/>
    <property type="match status" value="1"/>
</dbReference>
<keyword evidence="3" id="KW-1185">Reference proteome</keyword>
<name>A0ABZ2RCE6_ECTME</name>
<keyword evidence="1" id="KW-0732">Signal</keyword>
<feature type="chain" id="PRO_5047550625" evidence="1">
    <location>
        <begin position="23"/>
        <end position="93"/>
    </location>
</feature>
<gene>
    <name evidence="2" type="ORF">WG219_15560</name>
</gene>
<dbReference type="EMBL" id="CP148074">
    <property type="protein sequence ID" value="WXL24718.1"/>
    <property type="molecule type" value="Genomic_DNA"/>
</dbReference>
<evidence type="ECO:0000313" key="2">
    <source>
        <dbReference type="EMBL" id="WXL24718.1"/>
    </source>
</evidence>
<dbReference type="Pfam" id="PF11720">
    <property type="entry name" value="Inhibitor_I78"/>
    <property type="match status" value="1"/>
</dbReference>
<evidence type="ECO:0000313" key="3">
    <source>
        <dbReference type="Proteomes" id="UP001476583"/>
    </source>
</evidence>
<dbReference type="Gene3D" id="3.30.10.10">
    <property type="entry name" value="Trypsin Inhibitor V, subunit A"/>
    <property type="match status" value="1"/>
</dbReference>
<evidence type="ECO:0000256" key="1">
    <source>
        <dbReference type="SAM" id="SignalP"/>
    </source>
</evidence>
<protein>
    <submittedName>
        <fullName evidence="2">I78 family peptidase inhibitor</fullName>
    </submittedName>
</protein>
<dbReference type="Proteomes" id="UP001476583">
    <property type="component" value="Chromosome"/>
</dbReference>
<dbReference type="PANTHER" id="PTHR39600:SF1">
    <property type="entry name" value="PEPTIDASE INHIBITOR I78 FAMILY PROTEIN"/>
    <property type="match status" value="1"/>
</dbReference>
<dbReference type="PROSITE" id="PS51257">
    <property type="entry name" value="PROKAR_LIPOPROTEIN"/>
    <property type="match status" value="1"/>
</dbReference>
<organism evidence="2 3">
    <name type="scientific">Ectopseudomonas mendocina</name>
    <name type="common">Pseudomonas mendocina</name>
    <dbReference type="NCBI Taxonomy" id="300"/>
    <lineage>
        <taxon>Bacteria</taxon>
        <taxon>Pseudomonadati</taxon>
        <taxon>Pseudomonadota</taxon>
        <taxon>Gammaproteobacteria</taxon>
        <taxon>Pseudomonadales</taxon>
        <taxon>Pseudomonadaceae</taxon>
        <taxon>Ectopseudomonas</taxon>
    </lineage>
</organism>
<accession>A0ABZ2RCE6</accession>
<feature type="signal peptide" evidence="1">
    <location>
        <begin position="1"/>
        <end position="22"/>
    </location>
</feature>
<sequence length="93" mass="10119">MVLRPTLTGLTLLALLAGCSSAPTDSTQCNVEHLQKMRGKQIDGNLVDELQQDANASTVRVLAPGDRSTRDFNPQRLNIDIDENEVIVRLSCG</sequence>
<dbReference type="InterPro" id="IPR021719">
    <property type="entry name" value="Prot_inh_I78"/>
</dbReference>
<reference evidence="2 3" key="1">
    <citation type="submission" date="2024-03" db="EMBL/GenBank/DDBJ databases">
        <title>Complete genome of BD2.</title>
        <authorList>
            <person name="Cao G."/>
        </authorList>
    </citation>
    <scope>NUCLEOTIDE SEQUENCE [LARGE SCALE GENOMIC DNA]</scope>
    <source>
        <strain evidence="2 3">BD2</strain>
    </source>
</reference>
<proteinExistence type="predicted"/>